<reference evidence="1 2" key="1">
    <citation type="submission" date="2021-01" db="EMBL/GenBank/DDBJ databases">
        <title>Chromosome-level genome assembly of a human fungal pathogen reveals clustering of transcriptionally co-regulated genes.</title>
        <authorList>
            <person name="Voorhies M."/>
            <person name="Cohen S."/>
            <person name="Shea T.P."/>
            <person name="Petrus S."/>
            <person name="Munoz J.F."/>
            <person name="Poplawski S."/>
            <person name="Goldman W.E."/>
            <person name="Michael T."/>
            <person name="Cuomo C.A."/>
            <person name="Sil A."/>
            <person name="Beyhan S."/>
        </authorList>
    </citation>
    <scope>NUCLEOTIDE SEQUENCE [LARGE SCALE GENOMIC DNA]</scope>
    <source>
        <strain evidence="1 2">G184AR</strain>
    </source>
</reference>
<proteinExistence type="predicted"/>
<dbReference type="VEuPathDB" id="FungiDB:I7I52_08341"/>
<sequence length="89" mass="9567">MGQKTSQLGITCYPLFKMHLGIVSLKNLDISATPLHRPCPSILLQHAHPSSCMNAPGYPVYPVCSVPGFRVCRCRSAAMIAGIGNTEPD</sequence>
<accession>A0A8H7YH97</accession>
<name>A0A8H7YH97_AJECA</name>
<organism evidence="1 2">
    <name type="scientific">Ajellomyces capsulatus</name>
    <name type="common">Darling's disease fungus</name>
    <name type="synonym">Histoplasma capsulatum</name>
    <dbReference type="NCBI Taxonomy" id="5037"/>
    <lineage>
        <taxon>Eukaryota</taxon>
        <taxon>Fungi</taxon>
        <taxon>Dikarya</taxon>
        <taxon>Ascomycota</taxon>
        <taxon>Pezizomycotina</taxon>
        <taxon>Eurotiomycetes</taxon>
        <taxon>Eurotiomycetidae</taxon>
        <taxon>Onygenales</taxon>
        <taxon>Ajellomycetaceae</taxon>
        <taxon>Histoplasma</taxon>
    </lineage>
</organism>
<dbReference type="EMBL" id="JAEVHI010000005">
    <property type="protein sequence ID" value="KAG5291116.1"/>
    <property type="molecule type" value="Genomic_DNA"/>
</dbReference>
<protein>
    <submittedName>
        <fullName evidence="1">Uncharacterized protein</fullName>
    </submittedName>
</protein>
<dbReference type="Proteomes" id="UP000670092">
    <property type="component" value="Unassembled WGS sequence"/>
</dbReference>
<comment type="caution">
    <text evidence="1">The sequence shown here is derived from an EMBL/GenBank/DDBJ whole genome shotgun (WGS) entry which is preliminary data.</text>
</comment>
<dbReference type="AlphaFoldDB" id="A0A8H7YH97"/>
<gene>
    <name evidence="1" type="ORF">I7I52_08341</name>
</gene>
<evidence type="ECO:0000313" key="2">
    <source>
        <dbReference type="Proteomes" id="UP000670092"/>
    </source>
</evidence>
<evidence type="ECO:0000313" key="1">
    <source>
        <dbReference type="EMBL" id="KAG5291116.1"/>
    </source>
</evidence>